<name>A0A0A9X1H2_LYGHE</name>
<dbReference type="PANTHER" id="PTHR12452:SF0">
    <property type="entry name" value="THIOREDOXIN DOMAIN-CONTAINING PROTEIN 17"/>
    <property type="match status" value="1"/>
</dbReference>
<reference evidence="4" key="2">
    <citation type="submission" date="2014-07" db="EMBL/GenBank/DDBJ databases">
        <authorList>
            <person name="Hull J."/>
        </authorList>
    </citation>
    <scope>NUCLEOTIDE SEQUENCE</scope>
</reference>
<protein>
    <recommendedName>
        <fullName evidence="2">Thioredoxin domain-containing protein 17</fullName>
    </recommendedName>
</protein>
<evidence type="ECO:0000256" key="1">
    <source>
        <dbReference type="ARBA" id="ARBA00008987"/>
    </source>
</evidence>
<accession>A0A0A9X1H2</accession>
<dbReference type="EMBL" id="GBHO01029047">
    <property type="protein sequence ID" value="JAG14557.1"/>
    <property type="molecule type" value="Transcribed_RNA"/>
</dbReference>
<dbReference type="GO" id="GO:0047134">
    <property type="term" value="F:protein-disulfide reductase [NAD(P)H] activity"/>
    <property type="evidence" value="ECO:0007669"/>
    <property type="project" value="InterPro"/>
</dbReference>
<proteinExistence type="inferred from homology"/>
<evidence type="ECO:0000313" key="4">
    <source>
        <dbReference type="EMBL" id="JAG14557.1"/>
    </source>
</evidence>
<dbReference type="Pfam" id="PF06110">
    <property type="entry name" value="TXD17-like_Trx"/>
    <property type="match status" value="1"/>
</dbReference>
<gene>
    <name evidence="4" type="primary">TXNDC17_1</name>
    <name evidence="4" type="ORF">CM83_98663</name>
</gene>
<comment type="similarity">
    <text evidence="1">Belongs to the thioredoxin family.</text>
</comment>
<dbReference type="InterPro" id="IPR045108">
    <property type="entry name" value="TXNDC17-like"/>
</dbReference>
<sequence>MAESTPEAAASGGMVERITECDYAKVIEMADDLMGKGETVVLYFTGKVDEKTKKNWCSDCVKSSPIVEDFLKTTKFTKKIHVIEIPICKDSMKDKNNQWKINKDIMLKNVPTMILWKGSKDVRDKQMMKKDMLKMLLEEFIEK</sequence>
<dbReference type="PANTHER" id="PTHR12452">
    <property type="entry name" value="42-9-9 PROTEIN-RELATED"/>
    <property type="match status" value="1"/>
</dbReference>
<evidence type="ECO:0000256" key="2">
    <source>
        <dbReference type="ARBA" id="ARBA00016949"/>
    </source>
</evidence>
<evidence type="ECO:0000313" key="5">
    <source>
        <dbReference type="EMBL" id="JAG53431.1"/>
    </source>
</evidence>
<dbReference type="InterPro" id="IPR010357">
    <property type="entry name" value="TXNDC17_dom"/>
</dbReference>
<dbReference type="GO" id="GO:0005829">
    <property type="term" value="C:cytosol"/>
    <property type="evidence" value="ECO:0007669"/>
    <property type="project" value="TreeGrafter"/>
</dbReference>
<dbReference type="AlphaFoldDB" id="A0A0A9X1H2"/>
<dbReference type="InterPro" id="IPR036249">
    <property type="entry name" value="Thioredoxin-like_sf"/>
</dbReference>
<reference evidence="4" key="1">
    <citation type="journal article" date="2014" name="PLoS ONE">
        <title>Transcriptome-Based Identification of ABC Transporters in the Western Tarnished Plant Bug Lygus hesperus.</title>
        <authorList>
            <person name="Hull J.J."/>
            <person name="Chaney K."/>
            <person name="Geib S.M."/>
            <person name="Fabrick J.A."/>
            <person name="Brent C.S."/>
            <person name="Walsh D."/>
            <person name="Lavine L.C."/>
        </authorList>
    </citation>
    <scope>NUCLEOTIDE SEQUENCE</scope>
</reference>
<organism evidence="4">
    <name type="scientific">Lygus hesperus</name>
    <name type="common">Western plant bug</name>
    <dbReference type="NCBI Taxonomy" id="30085"/>
    <lineage>
        <taxon>Eukaryota</taxon>
        <taxon>Metazoa</taxon>
        <taxon>Ecdysozoa</taxon>
        <taxon>Arthropoda</taxon>
        <taxon>Hexapoda</taxon>
        <taxon>Insecta</taxon>
        <taxon>Pterygota</taxon>
        <taxon>Neoptera</taxon>
        <taxon>Paraneoptera</taxon>
        <taxon>Hemiptera</taxon>
        <taxon>Heteroptera</taxon>
        <taxon>Panheteroptera</taxon>
        <taxon>Cimicomorpha</taxon>
        <taxon>Miridae</taxon>
        <taxon>Mirini</taxon>
        <taxon>Lygus</taxon>
    </lineage>
</organism>
<evidence type="ECO:0000259" key="3">
    <source>
        <dbReference type="Pfam" id="PF06110"/>
    </source>
</evidence>
<feature type="domain" description="Thioredoxin" evidence="3">
    <location>
        <begin position="33"/>
        <end position="139"/>
    </location>
</feature>
<dbReference type="EMBL" id="GBRD01012393">
    <property type="protein sequence ID" value="JAG53431.1"/>
    <property type="molecule type" value="Transcribed_RNA"/>
</dbReference>
<reference evidence="5" key="3">
    <citation type="submission" date="2014-09" db="EMBL/GenBank/DDBJ databases">
        <authorList>
            <person name="Magalhaes I.L.F."/>
            <person name="Oliveira U."/>
            <person name="Santos F.R."/>
            <person name="Vidigal T.H.D.A."/>
            <person name="Brescovit A.D."/>
            <person name="Santos A.J."/>
        </authorList>
    </citation>
    <scope>NUCLEOTIDE SEQUENCE</scope>
</reference>
<dbReference type="Gene3D" id="3.40.30.10">
    <property type="entry name" value="Glutaredoxin"/>
    <property type="match status" value="1"/>
</dbReference>
<dbReference type="SUPFAM" id="SSF52833">
    <property type="entry name" value="Thioredoxin-like"/>
    <property type="match status" value="1"/>
</dbReference>